<evidence type="ECO:0000313" key="2">
    <source>
        <dbReference type="Proteomes" id="UP000004016"/>
    </source>
</evidence>
<dbReference type="Proteomes" id="UP000004016">
    <property type="component" value="Unassembled WGS sequence"/>
</dbReference>
<dbReference type="InterPro" id="IPR005801">
    <property type="entry name" value="ADC_synthase"/>
</dbReference>
<dbReference type="Gene3D" id="3.60.120.10">
    <property type="entry name" value="Anthranilate synthase"/>
    <property type="match status" value="1"/>
</dbReference>
<sequence>MILSFCPFRRTEAFFVEKYNPFQHFHTQAARQSELKGGIISMYPEYEEIMRLAPDYHIIPVCKEIYADVITPITLLRKIAAVSKRYYLLESVEGGEKWRHFQTV</sequence>
<comment type="caution">
    <text evidence="1">The sequence shown here is derived from an EMBL/GenBank/DDBJ whole genome shotgun (WGS) entry which is preliminary data.</text>
</comment>
<protein>
    <submittedName>
        <fullName evidence="1">Uncharacterized protein</fullName>
    </submittedName>
</protein>
<evidence type="ECO:0000313" key="1">
    <source>
        <dbReference type="EMBL" id="EDM64179.1"/>
    </source>
</evidence>
<organism evidence="1 2">
    <name type="scientific">Dorea longicatena DSM 13814</name>
    <dbReference type="NCBI Taxonomy" id="411462"/>
    <lineage>
        <taxon>Bacteria</taxon>
        <taxon>Bacillati</taxon>
        <taxon>Bacillota</taxon>
        <taxon>Clostridia</taxon>
        <taxon>Lachnospirales</taxon>
        <taxon>Lachnospiraceae</taxon>
        <taxon>Dorea</taxon>
    </lineage>
</organism>
<dbReference type="HOGENOM" id="CLU_2245667_0_0_9"/>
<reference evidence="1 2" key="1">
    <citation type="submission" date="2007-03" db="EMBL/GenBank/DDBJ databases">
        <authorList>
            <person name="Fulton L."/>
            <person name="Clifton S."/>
            <person name="Fulton B."/>
            <person name="Xu J."/>
            <person name="Minx P."/>
            <person name="Pepin K.H."/>
            <person name="Johnson M."/>
            <person name="Thiruvilangam P."/>
            <person name="Bhonagiri V."/>
            <person name="Nash W.E."/>
            <person name="Mardis E.R."/>
            <person name="Wilson R.K."/>
        </authorList>
    </citation>
    <scope>NUCLEOTIDE SEQUENCE [LARGE SCALE GENOMIC DNA]</scope>
    <source>
        <strain evidence="1 2">DSM 13814</strain>
    </source>
</reference>
<gene>
    <name evidence="1" type="ORF">DORLON_00016</name>
</gene>
<dbReference type="EMBL" id="AAXB02000001">
    <property type="protein sequence ID" value="EDM64179.1"/>
    <property type="molecule type" value="Genomic_DNA"/>
</dbReference>
<proteinExistence type="predicted"/>
<name>A6BCL2_9FIRM</name>
<accession>A6BCL2</accession>
<dbReference type="eggNOG" id="COG0147">
    <property type="taxonomic scope" value="Bacteria"/>
</dbReference>
<dbReference type="AlphaFoldDB" id="A6BCL2"/>
<reference evidence="1 2" key="2">
    <citation type="submission" date="2007-04" db="EMBL/GenBank/DDBJ databases">
        <title>Draft genome sequence of Dorea longicatena (DSM 13814).</title>
        <authorList>
            <person name="Sudarsanam P."/>
            <person name="Ley R."/>
            <person name="Guruge J."/>
            <person name="Turnbaugh P.J."/>
            <person name="Mahowald M."/>
            <person name="Liep D."/>
            <person name="Gordon J."/>
        </authorList>
    </citation>
    <scope>NUCLEOTIDE SEQUENCE [LARGE SCALE GENOMIC DNA]</scope>
    <source>
        <strain evidence="1 2">DSM 13814</strain>
    </source>
</reference>